<keyword evidence="5" id="KW-0812">Transmembrane</keyword>
<accession>A0A068VD82</accession>
<proteinExistence type="inferred from homology"/>
<evidence type="ECO:0000259" key="12">
    <source>
        <dbReference type="Pfam" id="PF08263"/>
    </source>
</evidence>
<keyword evidence="8" id="KW-1133">Transmembrane helix</keyword>
<dbReference type="InterPro" id="IPR001611">
    <property type="entry name" value="Leu-rich_rpt"/>
</dbReference>
<evidence type="ECO:0000256" key="4">
    <source>
        <dbReference type="ARBA" id="ARBA00022614"/>
    </source>
</evidence>
<dbReference type="GO" id="GO:0006952">
    <property type="term" value="P:defense response"/>
    <property type="evidence" value="ECO:0007669"/>
    <property type="project" value="UniProtKB-ARBA"/>
</dbReference>
<evidence type="ECO:0000256" key="10">
    <source>
        <dbReference type="ARBA" id="ARBA00023180"/>
    </source>
</evidence>
<dbReference type="SMART" id="SM00369">
    <property type="entry name" value="LRR_TYP"/>
    <property type="match status" value="5"/>
</dbReference>
<protein>
    <submittedName>
        <fullName evidence="13">DH200=94 genomic scaffold, scaffold_249</fullName>
    </submittedName>
</protein>
<name>A0A068VD82_COFCA</name>
<dbReference type="InParanoid" id="A0A068VD82"/>
<evidence type="ECO:0000256" key="5">
    <source>
        <dbReference type="ARBA" id="ARBA00022692"/>
    </source>
</evidence>
<evidence type="ECO:0000256" key="2">
    <source>
        <dbReference type="ARBA" id="ARBA00009592"/>
    </source>
</evidence>
<keyword evidence="6 11" id="KW-0732">Signal</keyword>
<dbReference type="Pfam" id="PF00560">
    <property type="entry name" value="LRR_1"/>
    <property type="match status" value="4"/>
</dbReference>
<evidence type="ECO:0000256" key="3">
    <source>
        <dbReference type="ARBA" id="ARBA00022475"/>
    </source>
</evidence>
<keyword evidence="3" id="KW-1003">Cell membrane</keyword>
<dbReference type="STRING" id="49390.A0A068VD82"/>
<evidence type="ECO:0000256" key="7">
    <source>
        <dbReference type="ARBA" id="ARBA00022737"/>
    </source>
</evidence>
<feature type="domain" description="Leucine-rich repeat-containing N-terminal plant-type" evidence="12">
    <location>
        <begin position="34"/>
        <end position="71"/>
    </location>
</feature>
<dbReference type="FunFam" id="3.80.10.10:FF:000041">
    <property type="entry name" value="LRR receptor-like serine/threonine-protein kinase ERECTA"/>
    <property type="match status" value="1"/>
</dbReference>
<evidence type="ECO:0000313" key="14">
    <source>
        <dbReference type="Proteomes" id="UP000295252"/>
    </source>
</evidence>
<dbReference type="Gene3D" id="3.80.10.10">
    <property type="entry name" value="Ribonuclease Inhibitor"/>
    <property type="match status" value="2"/>
</dbReference>
<dbReference type="GO" id="GO:0005886">
    <property type="term" value="C:plasma membrane"/>
    <property type="evidence" value="ECO:0007669"/>
    <property type="project" value="UniProtKB-SubCell"/>
</dbReference>
<dbReference type="AlphaFoldDB" id="A0A068VD82"/>
<evidence type="ECO:0000256" key="6">
    <source>
        <dbReference type="ARBA" id="ARBA00022729"/>
    </source>
</evidence>
<dbReference type="PhylomeDB" id="A0A068VD82"/>
<dbReference type="PANTHER" id="PTHR48063:SF98">
    <property type="entry name" value="LRR RECEPTOR-LIKE SERINE_THREONINE-PROTEIN KINASE FLS2"/>
    <property type="match status" value="1"/>
</dbReference>
<keyword evidence="10" id="KW-0325">Glycoprotein</keyword>
<dbReference type="Gramene" id="CDP18524">
    <property type="protein sequence ID" value="CDP18524"/>
    <property type="gene ID" value="GSCOC_T00000066001"/>
</dbReference>
<evidence type="ECO:0000256" key="8">
    <source>
        <dbReference type="ARBA" id="ARBA00022989"/>
    </source>
</evidence>
<sequence length="491" mass="54473">MTMGGSTHFSVFLLVAIILLCSSSKTVNATCYASEKQALMDFKKDLEDPYGRLLSWIHDVDCCKWEGVVCSNRSGRVIQLHLQRHDPEIADFGGGEILPLSGKISHSLQNLTHLRYLDLSLNDFSGIPIPSFFGSLRSLRYLNLSGAGFQGMVPYQLGNLSSLRTLSIGGNPSDLQVDNLQWLVGLSNLEHLDMSRMNLSTASNWLEVITRLKAHCPELIHLNNLISLNLQGNHLNGPIPSTVGNCTQLEHLSLNDNALSGSIPSNLGKLSSLVHLDVAGNKLTGTLPESLWQLPKLEVLYIADNLIEGVVSESYLDNLTTLTYFDASGNSLTLKVSASWTPRAQFVTLGLGSWKLGPQFPIWIRSQKILQYLNLSFAGISDTIPPWLFNSSLDTVYLSHNQIHGGISHILCEVKNENQVLQYLDLRENSLSGEIPDCWMNYPFMYHINLNSNNFTGSIPRSLFHLEYLDYLGLGNNSLTGPITFDFVNHE</sequence>
<dbReference type="InterPro" id="IPR046956">
    <property type="entry name" value="RLP23-like"/>
</dbReference>
<dbReference type="Pfam" id="PF08263">
    <property type="entry name" value="LRRNT_2"/>
    <property type="match status" value="1"/>
</dbReference>
<organism evidence="13 14">
    <name type="scientific">Coffea canephora</name>
    <name type="common">Robusta coffee</name>
    <dbReference type="NCBI Taxonomy" id="49390"/>
    <lineage>
        <taxon>Eukaryota</taxon>
        <taxon>Viridiplantae</taxon>
        <taxon>Streptophyta</taxon>
        <taxon>Embryophyta</taxon>
        <taxon>Tracheophyta</taxon>
        <taxon>Spermatophyta</taxon>
        <taxon>Magnoliopsida</taxon>
        <taxon>eudicotyledons</taxon>
        <taxon>Gunneridae</taxon>
        <taxon>Pentapetalae</taxon>
        <taxon>asterids</taxon>
        <taxon>lamiids</taxon>
        <taxon>Gentianales</taxon>
        <taxon>Rubiaceae</taxon>
        <taxon>Ixoroideae</taxon>
        <taxon>Gardenieae complex</taxon>
        <taxon>Bertiereae - Coffeeae clade</taxon>
        <taxon>Coffeeae</taxon>
        <taxon>Coffea</taxon>
    </lineage>
</organism>
<feature type="signal peptide" evidence="11">
    <location>
        <begin position="1"/>
        <end position="29"/>
    </location>
</feature>
<dbReference type="GO" id="GO:0051707">
    <property type="term" value="P:response to other organism"/>
    <property type="evidence" value="ECO:0007669"/>
    <property type="project" value="UniProtKB-ARBA"/>
</dbReference>
<dbReference type="PANTHER" id="PTHR48063">
    <property type="entry name" value="LRR RECEPTOR-LIKE KINASE"/>
    <property type="match status" value="1"/>
</dbReference>
<keyword evidence="4" id="KW-0433">Leucine-rich repeat</keyword>
<comment type="similarity">
    <text evidence="2">Belongs to the RLP family.</text>
</comment>
<keyword evidence="9" id="KW-0472">Membrane</keyword>
<evidence type="ECO:0000256" key="11">
    <source>
        <dbReference type="SAM" id="SignalP"/>
    </source>
</evidence>
<dbReference type="Pfam" id="PF13855">
    <property type="entry name" value="LRR_8"/>
    <property type="match status" value="2"/>
</dbReference>
<dbReference type="OrthoDB" id="1600340at2759"/>
<keyword evidence="7" id="KW-0677">Repeat</keyword>
<dbReference type="SUPFAM" id="SSF52047">
    <property type="entry name" value="RNI-like"/>
    <property type="match status" value="1"/>
</dbReference>
<keyword evidence="14" id="KW-1185">Reference proteome</keyword>
<comment type="subcellular location">
    <subcellularLocation>
        <location evidence="1">Cell membrane</location>
        <topology evidence="1">Single-pass type I membrane protein</topology>
    </subcellularLocation>
</comment>
<evidence type="ECO:0000256" key="9">
    <source>
        <dbReference type="ARBA" id="ARBA00023136"/>
    </source>
</evidence>
<dbReference type="EMBL" id="HG739333">
    <property type="protein sequence ID" value="CDP18524.1"/>
    <property type="molecule type" value="Genomic_DNA"/>
</dbReference>
<dbReference type="Proteomes" id="UP000295252">
    <property type="component" value="Unassembled WGS sequence"/>
</dbReference>
<dbReference type="InterPro" id="IPR032675">
    <property type="entry name" value="LRR_dom_sf"/>
</dbReference>
<evidence type="ECO:0000313" key="13">
    <source>
        <dbReference type="EMBL" id="CDP18524.1"/>
    </source>
</evidence>
<evidence type="ECO:0000256" key="1">
    <source>
        <dbReference type="ARBA" id="ARBA00004251"/>
    </source>
</evidence>
<dbReference type="OMA" id="HISYITI"/>
<feature type="chain" id="PRO_5001658518" evidence="11">
    <location>
        <begin position="30"/>
        <end position="491"/>
    </location>
</feature>
<gene>
    <name evidence="13" type="ORF">GSCOC_T00000066001</name>
</gene>
<reference evidence="14" key="1">
    <citation type="journal article" date="2014" name="Science">
        <title>The coffee genome provides insight into the convergent evolution of caffeine biosynthesis.</title>
        <authorList>
            <person name="Denoeud F."/>
            <person name="Carretero-Paulet L."/>
            <person name="Dereeper A."/>
            <person name="Droc G."/>
            <person name="Guyot R."/>
            <person name="Pietrella M."/>
            <person name="Zheng C."/>
            <person name="Alberti A."/>
            <person name="Anthony F."/>
            <person name="Aprea G."/>
            <person name="Aury J.M."/>
            <person name="Bento P."/>
            <person name="Bernard M."/>
            <person name="Bocs S."/>
            <person name="Campa C."/>
            <person name="Cenci A."/>
            <person name="Combes M.C."/>
            <person name="Crouzillat D."/>
            <person name="Da Silva C."/>
            <person name="Daddiego L."/>
            <person name="De Bellis F."/>
            <person name="Dussert S."/>
            <person name="Garsmeur O."/>
            <person name="Gayraud T."/>
            <person name="Guignon V."/>
            <person name="Jahn K."/>
            <person name="Jamilloux V."/>
            <person name="Joet T."/>
            <person name="Labadie K."/>
            <person name="Lan T."/>
            <person name="Leclercq J."/>
            <person name="Lepelley M."/>
            <person name="Leroy T."/>
            <person name="Li L.T."/>
            <person name="Librado P."/>
            <person name="Lopez L."/>
            <person name="Munoz A."/>
            <person name="Noel B."/>
            <person name="Pallavicini A."/>
            <person name="Perrotta G."/>
            <person name="Poncet V."/>
            <person name="Pot D."/>
            <person name="Priyono X."/>
            <person name="Rigoreau M."/>
            <person name="Rouard M."/>
            <person name="Rozas J."/>
            <person name="Tranchant-Dubreuil C."/>
            <person name="VanBuren R."/>
            <person name="Zhang Q."/>
            <person name="Andrade A.C."/>
            <person name="Argout X."/>
            <person name="Bertrand B."/>
            <person name="de Kochko A."/>
            <person name="Graziosi G."/>
            <person name="Henry R.J."/>
            <person name="Jayarama X."/>
            <person name="Ming R."/>
            <person name="Nagai C."/>
            <person name="Rounsley S."/>
            <person name="Sankoff D."/>
            <person name="Giuliano G."/>
            <person name="Albert V.A."/>
            <person name="Wincker P."/>
            <person name="Lashermes P."/>
        </authorList>
    </citation>
    <scope>NUCLEOTIDE SEQUENCE [LARGE SCALE GENOMIC DNA]</scope>
    <source>
        <strain evidence="14">cv. DH200-94</strain>
    </source>
</reference>
<dbReference type="InterPro" id="IPR003591">
    <property type="entry name" value="Leu-rich_rpt_typical-subtyp"/>
</dbReference>
<dbReference type="InterPro" id="IPR013210">
    <property type="entry name" value="LRR_N_plant-typ"/>
</dbReference>